<gene>
    <name evidence="2" type="ORF">H5410_029898</name>
</gene>
<keyword evidence="1" id="KW-0175">Coiled coil</keyword>
<dbReference type="OrthoDB" id="1323041at2759"/>
<name>A0A9J5YFY2_SOLCO</name>
<proteinExistence type="predicted"/>
<comment type="caution">
    <text evidence="2">The sequence shown here is derived from an EMBL/GenBank/DDBJ whole genome shotgun (WGS) entry which is preliminary data.</text>
</comment>
<organism evidence="2 3">
    <name type="scientific">Solanum commersonii</name>
    <name type="common">Commerson's wild potato</name>
    <name type="synonym">Commerson's nightshade</name>
    <dbReference type="NCBI Taxonomy" id="4109"/>
    <lineage>
        <taxon>Eukaryota</taxon>
        <taxon>Viridiplantae</taxon>
        <taxon>Streptophyta</taxon>
        <taxon>Embryophyta</taxon>
        <taxon>Tracheophyta</taxon>
        <taxon>Spermatophyta</taxon>
        <taxon>Magnoliopsida</taxon>
        <taxon>eudicotyledons</taxon>
        <taxon>Gunneridae</taxon>
        <taxon>Pentapetalae</taxon>
        <taxon>asterids</taxon>
        <taxon>lamiids</taxon>
        <taxon>Solanales</taxon>
        <taxon>Solanaceae</taxon>
        <taxon>Solanoideae</taxon>
        <taxon>Solaneae</taxon>
        <taxon>Solanum</taxon>
    </lineage>
</organism>
<feature type="coiled-coil region" evidence="1">
    <location>
        <begin position="12"/>
        <end position="46"/>
    </location>
</feature>
<evidence type="ECO:0000256" key="1">
    <source>
        <dbReference type="SAM" id="Coils"/>
    </source>
</evidence>
<accession>A0A9J5YFY2</accession>
<protein>
    <submittedName>
        <fullName evidence="2">Uncharacterized protein</fullName>
    </submittedName>
</protein>
<reference evidence="2 3" key="1">
    <citation type="submission" date="2020-09" db="EMBL/GenBank/DDBJ databases">
        <title>De no assembly of potato wild relative species, Solanum commersonii.</title>
        <authorList>
            <person name="Cho K."/>
        </authorList>
    </citation>
    <scope>NUCLEOTIDE SEQUENCE [LARGE SCALE GENOMIC DNA]</scope>
    <source>
        <strain evidence="2">LZ3.2</strain>
        <tissue evidence="2">Leaf</tissue>
    </source>
</reference>
<sequence>MANRIVIDLIEDEFNREEAESYRDKIAKLEEKVAKMEQEIDGIKGMIADHKNYSNEDSVDYDPTDYSDEDLEGYSHIRATAYSNFYCDTQHFSDMDQLSQNETFENLSETIKNGENGRRHFNTDTN</sequence>
<evidence type="ECO:0000313" key="2">
    <source>
        <dbReference type="EMBL" id="KAG5598528.1"/>
    </source>
</evidence>
<dbReference type="AlphaFoldDB" id="A0A9J5YFY2"/>
<dbReference type="Proteomes" id="UP000824120">
    <property type="component" value="Chromosome 6"/>
</dbReference>
<dbReference type="EMBL" id="JACXVP010000006">
    <property type="protein sequence ID" value="KAG5598528.1"/>
    <property type="molecule type" value="Genomic_DNA"/>
</dbReference>
<keyword evidence="3" id="KW-1185">Reference proteome</keyword>
<evidence type="ECO:0000313" key="3">
    <source>
        <dbReference type="Proteomes" id="UP000824120"/>
    </source>
</evidence>